<evidence type="ECO:0000313" key="1">
    <source>
        <dbReference type="EMBL" id="KAI3701773.1"/>
    </source>
</evidence>
<name>A0ACB8ZVV3_ARCLA</name>
<reference evidence="2" key="1">
    <citation type="journal article" date="2022" name="Mol. Ecol. Resour.">
        <title>The genomes of chicory, endive, great burdock and yacon provide insights into Asteraceae palaeo-polyploidization history and plant inulin production.</title>
        <authorList>
            <person name="Fan W."/>
            <person name="Wang S."/>
            <person name="Wang H."/>
            <person name="Wang A."/>
            <person name="Jiang F."/>
            <person name="Liu H."/>
            <person name="Zhao H."/>
            <person name="Xu D."/>
            <person name="Zhang Y."/>
        </authorList>
    </citation>
    <scope>NUCLEOTIDE SEQUENCE [LARGE SCALE GENOMIC DNA]</scope>
    <source>
        <strain evidence="2">cv. Niubang</strain>
    </source>
</reference>
<organism evidence="1 2">
    <name type="scientific">Arctium lappa</name>
    <name type="common">Greater burdock</name>
    <name type="synonym">Lappa major</name>
    <dbReference type="NCBI Taxonomy" id="4217"/>
    <lineage>
        <taxon>Eukaryota</taxon>
        <taxon>Viridiplantae</taxon>
        <taxon>Streptophyta</taxon>
        <taxon>Embryophyta</taxon>
        <taxon>Tracheophyta</taxon>
        <taxon>Spermatophyta</taxon>
        <taxon>Magnoliopsida</taxon>
        <taxon>eudicotyledons</taxon>
        <taxon>Gunneridae</taxon>
        <taxon>Pentapetalae</taxon>
        <taxon>asterids</taxon>
        <taxon>campanulids</taxon>
        <taxon>Asterales</taxon>
        <taxon>Asteraceae</taxon>
        <taxon>Carduoideae</taxon>
        <taxon>Cardueae</taxon>
        <taxon>Arctiinae</taxon>
        <taxon>Arctium</taxon>
    </lineage>
</organism>
<comment type="caution">
    <text evidence="1">The sequence shown here is derived from an EMBL/GenBank/DDBJ whole genome shotgun (WGS) entry which is preliminary data.</text>
</comment>
<keyword evidence="2" id="KW-1185">Reference proteome</keyword>
<accession>A0ACB8ZVV3</accession>
<dbReference type="EMBL" id="CM042055">
    <property type="protein sequence ID" value="KAI3701773.1"/>
    <property type="molecule type" value="Genomic_DNA"/>
</dbReference>
<sequence length="119" mass="13868">MSLFHFPSSVLTKTNHQHLLHVSLCHHWEGRKLEVKEEGTGLSFIEEGRWSGGRRGKKPEKGRWRFFTGGRGVVGDTKEGEEEPSWATPRRRRRRICHRRRREGGVGGRRRWVRQGSNG</sequence>
<proteinExistence type="predicted"/>
<evidence type="ECO:0000313" key="2">
    <source>
        <dbReference type="Proteomes" id="UP001055879"/>
    </source>
</evidence>
<gene>
    <name evidence="1" type="ORF">L6452_27108</name>
</gene>
<dbReference type="Proteomes" id="UP001055879">
    <property type="component" value="Linkage Group LG09"/>
</dbReference>
<reference evidence="1 2" key="2">
    <citation type="journal article" date="2022" name="Mol. Ecol. Resour.">
        <title>The genomes of chicory, endive, great burdock and yacon provide insights into Asteraceae paleo-polyploidization history and plant inulin production.</title>
        <authorList>
            <person name="Fan W."/>
            <person name="Wang S."/>
            <person name="Wang H."/>
            <person name="Wang A."/>
            <person name="Jiang F."/>
            <person name="Liu H."/>
            <person name="Zhao H."/>
            <person name="Xu D."/>
            <person name="Zhang Y."/>
        </authorList>
    </citation>
    <scope>NUCLEOTIDE SEQUENCE [LARGE SCALE GENOMIC DNA]</scope>
    <source>
        <strain evidence="2">cv. Niubang</strain>
    </source>
</reference>
<protein>
    <submittedName>
        <fullName evidence="1">Uncharacterized protein</fullName>
    </submittedName>
</protein>